<dbReference type="PANTHER" id="PTHR12001:SF86">
    <property type="entry name" value="GERANYLGERANYL DIPHOSPHATE SYNTHASE"/>
    <property type="match status" value="1"/>
</dbReference>
<name>A0A291RN81_9NOCA</name>
<dbReference type="Pfam" id="PF00348">
    <property type="entry name" value="polyprenyl_synt"/>
    <property type="match status" value="1"/>
</dbReference>
<dbReference type="InterPro" id="IPR008949">
    <property type="entry name" value="Isoprenoid_synthase_dom_sf"/>
</dbReference>
<evidence type="ECO:0000256" key="1">
    <source>
        <dbReference type="ARBA" id="ARBA00005128"/>
    </source>
</evidence>
<evidence type="ECO:0000256" key="2">
    <source>
        <dbReference type="RuleBase" id="RU004466"/>
    </source>
</evidence>
<dbReference type="InterPro" id="IPR000092">
    <property type="entry name" value="Polyprenyl_synt"/>
</dbReference>
<keyword evidence="2" id="KW-0808">Transferase</keyword>
<comment type="similarity">
    <text evidence="2">Belongs to the FPP/GGPP synthase family.</text>
</comment>
<comment type="pathway">
    <text evidence="1">Isoprenoid biosynthesis.</text>
</comment>
<dbReference type="KEGG" id="ntp:CRH09_23775"/>
<organism evidence="3 4">
    <name type="scientific">Nocardia terpenica</name>
    <dbReference type="NCBI Taxonomy" id="455432"/>
    <lineage>
        <taxon>Bacteria</taxon>
        <taxon>Bacillati</taxon>
        <taxon>Actinomycetota</taxon>
        <taxon>Actinomycetes</taxon>
        <taxon>Mycobacteriales</taxon>
        <taxon>Nocardiaceae</taxon>
        <taxon>Nocardia</taxon>
    </lineage>
</organism>
<accession>A0A291RN81</accession>
<dbReference type="Gene3D" id="1.10.600.10">
    <property type="entry name" value="Farnesyl Diphosphate Synthase"/>
    <property type="match status" value="1"/>
</dbReference>
<proteinExistence type="inferred from homology"/>
<dbReference type="CDD" id="cd00685">
    <property type="entry name" value="Trans_IPPS_HT"/>
    <property type="match status" value="1"/>
</dbReference>
<dbReference type="GO" id="GO:0004659">
    <property type="term" value="F:prenyltransferase activity"/>
    <property type="evidence" value="ECO:0007669"/>
    <property type="project" value="InterPro"/>
</dbReference>
<sequence length="351" mass="36846">MAMSSTPIRATGISPDRVPVLRRARAECDPIMRRWVATLPDTRPDSLRRMAGYHLGWWDRAGQSSKRVGGMGFRAALALAAAAACSGDGGAALAAAAAVEFLHNFTLVHDDIMGSDRIRRARPAAWCVWGVPRAILLGDALHGLAFRCVVTDCPHAAVPGVVSRLATAVTELCQGQYEDGALDSGTPIDVDRYLHTVSGRTGALMGCACAAGAWCAGADSATVDALDLFGRRVGLAFRITDDLLGLWGDPRVTGKPVGADVRRRKHSLPVVAALGSPTQAGRELRRLYGSTAPLSGAQVRAATGLIEAAGGRRVAVQQARRELRRAVVGLPAELAAADLVSLASAVEHRQG</sequence>
<dbReference type="SUPFAM" id="SSF48576">
    <property type="entry name" value="Terpenoid synthases"/>
    <property type="match status" value="1"/>
</dbReference>
<dbReference type="PANTHER" id="PTHR12001">
    <property type="entry name" value="GERANYLGERANYL PYROPHOSPHATE SYNTHASE"/>
    <property type="match status" value="1"/>
</dbReference>
<dbReference type="Proteomes" id="UP000221961">
    <property type="component" value="Chromosome"/>
</dbReference>
<dbReference type="GO" id="GO:0008299">
    <property type="term" value="P:isoprenoid biosynthetic process"/>
    <property type="evidence" value="ECO:0007669"/>
    <property type="project" value="InterPro"/>
</dbReference>
<evidence type="ECO:0000313" key="3">
    <source>
        <dbReference type="EMBL" id="ATL68758.1"/>
    </source>
</evidence>
<dbReference type="AlphaFoldDB" id="A0A291RN81"/>
<reference evidence="3 4" key="1">
    <citation type="submission" date="2017-10" db="EMBL/GenBank/DDBJ databases">
        <title>Comparative genomics between pathogenic Norcardia.</title>
        <authorList>
            <person name="Zeng L."/>
        </authorList>
    </citation>
    <scope>NUCLEOTIDE SEQUENCE [LARGE SCALE GENOMIC DNA]</scope>
    <source>
        <strain evidence="3 4">NC_YFY_NT001</strain>
    </source>
</reference>
<dbReference type="EMBL" id="CP023778">
    <property type="protein sequence ID" value="ATL68758.1"/>
    <property type="molecule type" value="Genomic_DNA"/>
</dbReference>
<evidence type="ECO:0000313" key="4">
    <source>
        <dbReference type="Proteomes" id="UP000221961"/>
    </source>
</evidence>
<gene>
    <name evidence="3" type="ORF">CRH09_23775</name>
</gene>
<protein>
    <submittedName>
        <fullName evidence="3">Polyprenyl synthetase</fullName>
    </submittedName>
</protein>